<feature type="domain" description="Teneurin-like YD-shell" evidence="4">
    <location>
        <begin position="337"/>
        <end position="487"/>
    </location>
</feature>
<comment type="caution">
    <text evidence="5">The sequence shown here is derived from an EMBL/GenBank/DDBJ whole genome shotgun (WGS) entry which is preliminary data.</text>
</comment>
<dbReference type="InterPro" id="IPR013320">
    <property type="entry name" value="ConA-like_dom_sf"/>
</dbReference>
<dbReference type="Gene3D" id="2.60.120.260">
    <property type="entry name" value="Galactose-binding domain-like"/>
    <property type="match status" value="3"/>
</dbReference>
<evidence type="ECO:0000256" key="2">
    <source>
        <dbReference type="ARBA" id="ARBA00022801"/>
    </source>
</evidence>
<evidence type="ECO:0000313" key="6">
    <source>
        <dbReference type="Proteomes" id="UP001281656"/>
    </source>
</evidence>
<sequence length="1514" mass="169792">MTGNLSNKLSLASKPQKFSKNYLKNHNVELQNLDWGLDSWGIPDEQISTVGSGIITTEASYMGRSSLKINRIAAGANRLFYSQGLSLPKGKSYVFSAYVKTVDIKNERGKGAAIFVNYYDSSNIVQTVESRMIQGTSNWTRYEVKFTLPDNAASNTVYARAGIIEEMGTAYFDCFQLEEGTIANRYNLVENADLSYGDTMPIYWTRDPQSDQYDKVIDIDGKRAYRIFGASRNSKYLAQSINVSGKKGDSFVVSAWAKGESVPLIEGRRFSLEVGMEKADKSLDWYLVSFNEDSTDWQYVSEKIVAKNDYVRIIIYGEYYNNANAAYFTNFQIYKEEFGVSYVYDENGNVISVVDLAKKESKFEYQNNDLVKAINPSGGKFEYKYDKNRNIEKATSAENVVYSFTYDSYGNPLTSTVSSITDANSSFIKSTANYSISGNYMKVITDERGDSVINHYDETKGLLTGTTDGKGSKTSYQYDNMNRLVNASKILEASDSKNVERFPLISNTIGSKGTKTVTENAVFDKDSSGKSAFAAFDTGTNLLVNSSFEGTGGTGSTSSWALEDWDNSTGRWRLVYDGVNGSYCLESYDSDGVVNGSATNSVAYQFVNLPSALSAPKVYTLSAYAKRIGTENPELGVQCFDAAGKLIAGTYQNYVKAIPENQWVRISQTFTFPAGTRSFFVILRTHVKDNNKVRFDAVQMEENSIFTPYTLSNRGNSKLYYDLGVDKKSGTMAVWFNTKGSGTRIIFSNEGSGVLFNLYINDGNKIILSSIDKSNVFRNIITASDITILNNTWYFVALRWQWVADETTHSSVLNCTLYINDRVYTGSTTDFKDFTGVITAVGSNVYGLYQLNGFLEGFSYSRNPLSNDDIQDLYTRTLQDDRITTVANSYTYESDRIKTISHNGFSYKFEYDSFGNNNRVLVENQPLITNNFEPITGNLLSSIYGNNQKVSMVYDELDRIISRKFNEKERYTYQYDSSGNLGYHEDKINNRSYRYVYDLSDRLVRVEEAATNDINYIRLGYDSNNNENRITQKVGGALYETKYEYDKDNKQRLIFYGEPSESDERIEYFRLNGSTLSSKGRVPIPDIQTPVFQRDESGKNALAAYSGTKVVYDLGINKSAGTVTAWINTSGTGSRMIIGNEGSSQLFNLYVDENNKVNLAVLNSAGVFTNVITTEETITPDNWEFVALQWFFDSSSGVLKCTLYLNSKPYTANVTSFKDFTGAKTAVGSNPKGGYNLNGLIRNFTYAPTSIISESSILAMYHRSKVEYSHDSIGRLSEKIVNAGLNSYGTSYEYVKGISQGSTTNKLKSIRNKNIKIEYEYDANGNITKIIDAGKVIEYQYNELNELVKEKNGVTQKTIDYLYDSGGNILQRIETPLSGTTSVTTGSYKYDPIWKDKLTHYNGIAITYDEIGNPVTYGINNYTWEEGRRLKSITPISGTGNNITFKYNDSGIRTEKNVNGIVTKYYLIGDKVTFEDNGSDRIYYTYDSEDDLISMNLNGTDKQRAQISDLVRIA</sequence>
<evidence type="ECO:0000259" key="4">
    <source>
        <dbReference type="Pfam" id="PF25023"/>
    </source>
</evidence>
<dbReference type="SUPFAM" id="SSF49899">
    <property type="entry name" value="Concanavalin A-like lectins/glucanases"/>
    <property type="match status" value="2"/>
</dbReference>
<protein>
    <submittedName>
        <fullName evidence="5">Carbohydrate binding domain-containing protein</fullName>
    </submittedName>
</protein>
<dbReference type="InterPro" id="IPR056823">
    <property type="entry name" value="TEN-like_YD-shell"/>
</dbReference>
<dbReference type="Proteomes" id="UP001281656">
    <property type="component" value="Unassembled WGS sequence"/>
</dbReference>
<dbReference type="Pfam" id="PF02018">
    <property type="entry name" value="CBM_4_9"/>
    <property type="match status" value="1"/>
</dbReference>
<accession>A0ABU4JQH7</accession>
<organism evidence="5 6">
    <name type="scientific">Clostridium tanneri</name>
    <dbReference type="NCBI Taxonomy" id="3037988"/>
    <lineage>
        <taxon>Bacteria</taxon>
        <taxon>Bacillati</taxon>
        <taxon>Bacillota</taxon>
        <taxon>Clostridia</taxon>
        <taxon>Eubacteriales</taxon>
        <taxon>Clostridiaceae</taxon>
        <taxon>Clostridium</taxon>
    </lineage>
</organism>
<keyword evidence="1" id="KW-0677">Repeat</keyword>
<name>A0ABU4JQH7_9CLOT</name>
<keyword evidence="6" id="KW-1185">Reference proteome</keyword>
<dbReference type="InterPro" id="IPR003305">
    <property type="entry name" value="CenC_carb-bd"/>
</dbReference>
<dbReference type="Gene3D" id="2.180.10.10">
    <property type="entry name" value="RHS repeat-associated core"/>
    <property type="match status" value="2"/>
</dbReference>
<keyword evidence="2" id="KW-0378">Hydrolase</keyword>
<evidence type="ECO:0000313" key="5">
    <source>
        <dbReference type="EMBL" id="MDW8800413.1"/>
    </source>
</evidence>
<evidence type="ECO:0000256" key="1">
    <source>
        <dbReference type="ARBA" id="ARBA00022737"/>
    </source>
</evidence>
<gene>
    <name evidence="5" type="ORF">P8V03_04510</name>
</gene>
<dbReference type="EMBL" id="JARUJP010000003">
    <property type="protein sequence ID" value="MDW8800413.1"/>
    <property type="molecule type" value="Genomic_DNA"/>
</dbReference>
<dbReference type="RefSeq" id="WP_318796919.1">
    <property type="nucleotide sequence ID" value="NZ_JARUJP010000003.1"/>
</dbReference>
<proteinExistence type="predicted"/>
<feature type="domain" description="CBM-cenC" evidence="3">
    <location>
        <begin position="22"/>
        <end position="158"/>
    </location>
</feature>
<dbReference type="Pfam" id="PF25023">
    <property type="entry name" value="TEN_YD-shell"/>
    <property type="match status" value="1"/>
</dbReference>
<evidence type="ECO:0000259" key="3">
    <source>
        <dbReference type="Pfam" id="PF02018"/>
    </source>
</evidence>
<reference evidence="5 6" key="1">
    <citation type="submission" date="2023-04" db="EMBL/GenBank/DDBJ databases">
        <title>Clostridium tannerae sp. nov., isolated from the fecal material of an alpaca.</title>
        <authorList>
            <person name="Miller S."/>
            <person name="Hendry M."/>
            <person name="King J."/>
            <person name="Sankaranarayanan K."/>
            <person name="Lawson P.A."/>
        </authorList>
    </citation>
    <scope>NUCLEOTIDE SEQUENCE [LARGE SCALE GENOMIC DNA]</scope>
    <source>
        <strain evidence="5 6">A1-XYC3</strain>
    </source>
</reference>